<dbReference type="Proteomes" id="UP001589535">
    <property type="component" value="Unassembled WGS sequence"/>
</dbReference>
<feature type="domain" description="DUF1989" evidence="1">
    <location>
        <begin position="12"/>
        <end position="175"/>
    </location>
</feature>
<sequence length="208" mass="22417">MKPTSVITRVDVPAREGRAVRVGAGDLIRVSTPEGAQVGDLFAFVSADAAEHLSAAHTRGHVDRLFPHVREQFVTTRRRPVLTLVEDTSPGRHDMLIPACDPARYRNLGHHGEHASCAENLVTALRGLDIEITTVPQPVNLFMDISPNAGGDLEWRSSPAAPGAAVSFRAELDCVVVVSACPQDLVGINGHEPGPLVIEVHRTDSHER</sequence>
<dbReference type="InterPro" id="IPR018959">
    <property type="entry name" value="DUF1989"/>
</dbReference>
<dbReference type="PANTHER" id="PTHR31527">
    <property type="entry name" value="RE64534P"/>
    <property type="match status" value="1"/>
</dbReference>
<dbReference type="PANTHER" id="PTHR31527:SF0">
    <property type="entry name" value="RE64534P"/>
    <property type="match status" value="1"/>
</dbReference>
<comment type="caution">
    <text evidence="2">The sequence shown here is derived from an EMBL/GenBank/DDBJ whole genome shotgun (WGS) entry which is preliminary data.</text>
</comment>
<gene>
    <name evidence="2" type="ORF">ACFFTO_40410</name>
</gene>
<evidence type="ECO:0000313" key="2">
    <source>
        <dbReference type="EMBL" id="MFB9690474.1"/>
    </source>
</evidence>
<dbReference type="EMBL" id="JBHMBK010000053">
    <property type="protein sequence ID" value="MFB9690474.1"/>
    <property type="molecule type" value="Genomic_DNA"/>
</dbReference>
<evidence type="ECO:0000259" key="1">
    <source>
        <dbReference type="Pfam" id="PF09347"/>
    </source>
</evidence>
<dbReference type="RefSeq" id="WP_378205924.1">
    <property type="nucleotide sequence ID" value="NZ_JBHMBK010000053.1"/>
</dbReference>
<evidence type="ECO:0000313" key="3">
    <source>
        <dbReference type="Proteomes" id="UP001589535"/>
    </source>
</evidence>
<name>A0ABV5UHG3_9PSEU</name>
<dbReference type="Pfam" id="PF09347">
    <property type="entry name" value="DUF1989"/>
    <property type="match status" value="1"/>
</dbReference>
<proteinExistence type="predicted"/>
<keyword evidence="3" id="KW-1185">Reference proteome</keyword>
<protein>
    <submittedName>
        <fullName evidence="2">DUF1989 domain-containing protein</fullName>
    </submittedName>
</protein>
<accession>A0ABV5UHG3</accession>
<reference evidence="2 3" key="1">
    <citation type="submission" date="2024-09" db="EMBL/GenBank/DDBJ databases">
        <authorList>
            <person name="Sun Q."/>
            <person name="Mori K."/>
        </authorList>
    </citation>
    <scope>NUCLEOTIDE SEQUENCE [LARGE SCALE GENOMIC DNA]</scope>
    <source>
        <strain evidence="2 3">JCM 13852</strain>
    </source>
</reference>
<organism evidence="2 3">
    <name type="scientific">Amycolatopsis plumensis</name>
    <dbReference type="NCBI Taxonomy" id="236508"/>
    <lineage>
        <taxon>Bacteria</taxon>
        <taxon>Bacillati</taxon>
        <taxon>Actinomycetota</taxon>
        <taxon>Actinomycetes</taxon>
        <taxon>Pseudonocardiales</taxon>
        <taxon>Pseudonocardiaceae</taxon>
        <taxon>Amycolatopsis</taxon>
    </lineage>
</organism>